<evidence type="ECO:0000313" key="2">
    <source>
        <dbReference type="Proteomes" id="UP001056381"/>
    </source>
</evidence>
<name>A0A368C3J8_9GAMM</name>
<dbReference type="SUPFAM" id="SSF51182">
    <property type="entry name" value="RmlC-like cupins"/>
    <property type="match status" value="1"/>
</dbReference>
<dbReference type="EMBL" id="CP097966">
    <property type="protein sequence ID" value="URQ62696.1"/>
    <property type="molecule type" value="Genomic_DNA"/>
</dbReference>
<accession>A0A368C3J8</accession>
<protein>
    <submittedName>
        <fullName evidence="1">Cupin</fullName>
    </submittedName>
</protein>
<dbReference type="InterPro" id="IPR014710">
    <property type="entry name" value="RmlC-like_jellyroll"/>
</dbReference>
<keyword evidence="2" id="KW-1185">Reference proteome</keyword>
<organism evidence="1 2">
    <name type="scientific">SAR86 cluster bacterium</name>
    <dbReference type="NCBI Taxonomy" id="2030880"/>
    <lineage>
        <taxon>Bacteria</taxon>
        <taxon>Pseudomonadati</taxon>
        <taxon>Pseudomonadota</taxon>
        <taxon>Gammaproteobacteria</taxon>
        <taxon>SAR86 cluster</taxon>
    </lineage>
</organism>
<reference evidence="1" key="1">
    <citation type="submission" date="2022-05" db="EMBL/GenBank/DDBJ databases">
        <title>Single-amplified genomics reveal most streamlined microbe among free-living bacteria.</title>
        <authorList>
            <person name="Roda-Garcia J."/>
            <person name="Haro-Moreno J.M."/>
            <person name="Rodriguez-Valera F."/>
            <person name="Almagro-Moreno S."/>
            <person name="Lopez-Perez M."/>
        </authorList>
    </citation>
    <scope>NUCLEOTIDE SEQUENCE</scope>
    <source>
        <strain evidence="1">TMED112-D2-2</strain>
    </source>
</reference>
<dbReference type="Proteomes" id="UP001056381">
    <property type="component" value="Chromosome"/>
</dbReference>
<dbReference type="AlphaFoldDB" id="A0A368C3J8"/>
<proteinExistence type="predicted"/>
<dbReference type="Gene3D" id="2.60.120.10">
    <property type="entry name" value="Jelly Rolls"/>
    <property type="match status" value="1"/>
</dbReference>
<gene>
    <name evidence="1" type="ORF">M9B40_02905</name>
</gene>
<evidence type="ECO:0000313" key="1">
    <source>
        <dbReference type="EMBL" id="URQ62696.1"/>
    </source>
</evidence>
<dbReference type="InterPro" id="IPR011051">
    <property type="entry name" value="RmlC_Cupin_sf"/>
</dbReference>
<sequence length="144" mass="16284">MAKKYVNFRVGGVPERKDEDYTVWTNDLLSKLIASKTVVDPCRSTYGHRLLESEVVYVVISGRGTMEIVEYTNTEEGHGHDPSHGIMHKDEYALAAGDVILAEEGDYVKVINESDHDQLVYLRIFDKAGWRGRSPDIDKDPQSK</sequence>